<evidence type="ECO:0000313" key="7">
    <source>
        <dbReference type="EMBL" id="OMQ21772.1"/>
    </source>
</evidence>
<dbReference type="NCBIfam" id="TIGR00254">
    <property type="entry name" value="GGDEF"/>
    <property type="match status" value="1"/>
</dbReference>
<keyword evidence="5" id="KW-0812">Transmembrane</keyword>
<dbReference type="SUPFAM" id="SSF55073">
    <property type="entry name" value="Nucleotide cyclase"/>
    <property type="match status" value="1"/>
</dbReference>
<keyword evidence="8" id="KW-1185">Reference proteome</keyword>
<feature type="domain" description="GGDEF" evidence="6">
    <location>
        <begin position="295"/>
        <end position="434"/>
    </location>
</feature>
<reference evidence="7 8" key="1">
    <citation type="submission" date="2016-11" db="EMBL/GenBank/DDBJ databases">
        <title>Rahnella oryzae sp. nov., isolated from rice root.</title>
        <authorList>
            <person name="Zhang X.-X."/>
            <person name="Zhang J."/>
        </authorList>
    </citation>
    <scope>NUCLEOTIDE SEQUENCE [LARGE SCALE GENOMIC DNA]</scope>
    <source>
        <strain evidence="7 8">J11-6</strain>
    </source>
</reference>
<dbReference type="AlphaFoldDB" id="A0A1S8CHE1"/>
<dbReference type="GO" id="GO:1902201">
    <property type="term" value="P:negative regulation of bacterial-type flagellum-dependent cell motility"/>
    <property type="evidence" value="ECO:0007669"/>
    <property type="project" value="TreeGrafter"/>
</dbReference>
<dbReference type="OrthoDB" id="9812260at2"/>
<evidence type="ECO:0000259" key="6">
    <source>
        <dbReference type="PROSITE" id="PS50887"/>
    </source>
</evidence>
<accession>A0A1S8CHE1</accession>
<dbReference type="InterPro" id="IPR029787">
    <property type="entry name" value="Nucleotide_cyclase"/>
</dbReference>
<dbReference type="SMART" id="SM00267">
    <property type="entry name" value="GGDEF"/>
    <property type="match status" value="1"/>
</dbReference>
<name>A0A1S8CHE1_9GAMM</name>
<dbReference type="InterPro" id="IPR043128">
    <property type="entry name" value="Rev_trsase/Diguanyl_cyclase"/>
</dbReference>
<sequence>MKTKAYGSLIAVIMFLSFFIIFKNKLIIVNDIPYFKPVFFTLSTLCDLFFALIALLHASAFKNKNIWAVGVAYLTSTIIMIVFVLRYDLINDNYHLNSLESTVILFLWLLWEICLPVTVLILISMRKISFSFKKLMIYSFSLPIAALLLIGTLRFMILDVGLFSAATRDEIVLTCILIKSAVLPMLIFKLKPLNHITLVFILWIALTTILHALNLSLLPQHTFGWYSSKILESLFRVGMIGVALYYLTSDYKIIKEQSNINFKKSITDALTGLNNRRHFDNELTAFWSKKNKEKNLFGVVMLDVDNFKKYNDIYGHSAGDKCLIIVANTLSIIIRNKKDLIARTGGEEFTAVIKDINLDKLHAICERMRKAIVAKGLVHSGNTEGGYKVSVSIGAVCISSRNNSLSMESIIELADQCLYQAKKEGRNRVVITEIND</sequence>
<protein>
    <recommendedName>
        <fullName evidence="3">diguanylate cyclase</fullName>
        <ecNumber evidence="3">2.7.7.65</ecNumber>
    </recommendedName>
</protein>
<keyword evidence="5" id="KW-0472">Membrane</keyword>
<dbReference type="STRING" id="2034155.BMI79_13755"/>
<comment type="cofactor">
    <cofactor evidence="1">
        <name>Mg(2+)</name>
        <dbReference type="ChEBI" id="CHEBI:18420"/>
    </cofactor>
</comment>
<keyword evidence="5" id="KW-1133">Transmembrane helix</keyword>
<dbReference type="PANTHER" id="PTHR45138">
    <property type="entry name" value="REGULATORY COMPONENTS OF SENSORY TRANSDUCTION SYSTEM"/>
    <property type="match status" value="1"/>
</dbReference>
<evidence type="ECO:0000256" key="1">
    <source>
        <dbReference type="ARBA" id="ARBA00001946"/>
    </source>
</evidence>
<evidence type="ECO:0000256" key="5">
    <source>
        <dbReference type="SAM" id="Phobius"/>
    </source>
</evidence>
<feature type="transmembrane region" description="Helical" evidence="5">
    <location>
        <begin position="34"/>
        <end position="54"/>
    </location>
</feature>
<gene>
    <name evidence="7" type="ORF">BMI79_13755</name>
</gene>
<proteinExistence type="predicted"/>
<evidence type="ECO:0000313" key="8">
    <source>
        <dbReference type="Proteomes" id="UP000216021"/>
    </source>
</evidence>
<dbReference type="Pfam" id="PF00990">
    <property type="entry name" value="GGDEF"/>
    <property type="match status" value="1"/>
</dbReference>
<dbReference type="FunFam" id="3.30.70.270:FF:000001">
    <property type="entry name" value="Diguanylate cyclase domain protein"/>
    <property type="match status" value="1"/>
</dbReference>
<feature type="transmembrane region" description="Helical" evidence="5">
    <location>
        <begin position="230"/>
        <end position="248"/>
    </location>
</feature>
<comment type="catalytic activity">
    <reaction evidence="4">
        <text>2 GTP = 3',3'-c-di-GMP + 2 diphosphate</text>
        <dbReference type="Rhea" id="RHEA:24898"/>
        <dbReference type="ChEBI" id="CHEBI:33019"/>
        <dbReference type="ChEBI" id="CHEBI:37565"/>
        <dbReference type="ChEBI" id="CHEBI:58805"/>
        <dbReference type="EC" id="2.7.7.65"/>
    </reaction>
</comment>
<dbReference type="EMBL" id="MOXD01000007">
    <property type="protein sequence ID" value="OMQ21772.1"/>
    <property type="molecule type" value="Genomic_DNA"/>
</dbReference>
<comment type="caution">
    <text evidence="7">The sequence shown here is derived from an EMBL/GenBank/DDBJ whole genome shotgun (WGS) entry which is preliminary data.</text>
</comment>
<feature type="transmembrane region" description="Helical" evidence="5">
    <location>
        <begin position="105"/>
        <end position="123"/>
    </location>
</feature>
<feature type="transmembrane region" description="Helical" evidence="5">
    <location>
        <begin position="66"/>
        <end position="85"/>
    </location>
</feature>
<dbReference type="Gene3D" id="3.30.70.270">
    <property type="match status" value="1"/>
</dbReference>
<dbReference type="EC" id="2.7.7.65" evidence="3"/>
<dbReference type="RefSeq" id="WP_076942781.1">
    <property type="nucleotide sequence ID" value="NZ_MOXD01000007.1"/>
</dbReference>
<dbReference type="InterPro" id="IPR000160">
    <property type="entry name" value="GGDEF_dom"/>
</dbReference>
<evidence type="ECO:0000256" key="2">
    <source>
        <dbReference type="ARBA" id="ARBA00004665"/>
    </source>
</evidence>
<dbReference type="GO" id="GO:0052621">
    <property type="term" value="F:diguanylate cyclase activity"/>
    <property type="evidence" value="ECO:0007669"/>
    <property type="project" value="UniProtKB-EC"/>
</dbReference>
<dbReference type="Proteomes" id="UP000216021">
    <property type="component" value="Unassembled WGS sequence"/>
</dbReference>
<evidence type="ECO:0000256" key="3">
    <source>
        <dbReference type="ARBA" id="ARBA00012528"/>
    </source>
</evidence>
<dbReference type="PANTHER" id="PTHR45138:SF9">
    <property type="entry name" value="DIGUANYLATE CYCLASE DGCM-RELATED"/>
    <property type="match status" value="1"/>
</dbReference>
<feature type="transmembrane region" description="Helical" evidence="5">
    <location>
        <begin position="135"/>
        <end position="158"/>
    </location>
</feature>
<dbReference type="CDD" id="cd01949">
    <property type="entry name" value="GGDEF"/>
    <property type="match status" value="1"/>
</dbReference>
<dbReference type="GO" id="GO:0005886">
    <property type="term" value="C:plasma membrane"/>
    <property type="evidence" value="ECO:0007669"/>
    <property type="project" value="TreeGrafter"/>
</dbReference>
<evidence type="ECO:0000256" key="4">
    <source>
        <dbReference type="ARBA" id="ARBA00034247"/>
    </source>
</evidence>
<dbReference type="GO" id="GO:0043709">
    <property type="term" value="P:cell adhesion involved in single-species biofilm formation"/>
    <property type="evidence" value="ECO:0007669"/>
    <property type="project" value="TreeGrafter"/>
</dbReference>
<feature type="transmembrane region" description="Helical" evidence="5">
    <location>
        <begin position="5"/>
        <end position="22"/>
    </location>
</feature>
<organism evidence="7 8">
    <name type="scientific">Serratia oryzae</name>
    <dbReference type="NCBI Taxonomy" id="2034155"/>
    <lineage>
        <taxon>Bacteria</taxon>
        <taxon>Pseudomonadati</taxon>
        <taxon>Pseudomonadota</taxon>
        <taxon>Gammaproteobacteria</taxon>
        <taxon>Enterobacterales</taxon>
        <taxon>Yersiniaceae</taxon>
        <taxon>Serratia</taxon>
    </lineage>
</organism>
<feature type="transmembrane region" description="Helical" evidence="5">
    <location>
        <begin position="195"/>
        <end position="218"/>
    </location>
</feature>
<dbReference type="PROSITE" id="PS50887">
    <property type="entry name" value="GGDEF"/>
    <property type="match status" value="1"/>
</dbReference>
<dbReference type="InterPro" id="IPR050469">
    <property type="entry name" value="Diguanylate_Cyclase"/>
</dbReference>
<comment type="pathway">
    <text evidence="2">Purine metabolism; 3',5'-cyclic di-GMP biosynthesis.</text>
</comment>